<dbReference type="HOGENOM" id="CLU_096324_0_0_2"/>
<dbReference type="GeneID" id="8778177"/>
<reference evidence="1 2" key="2">
    <citation type="journal article" date="2011" name="Stand. Genomic Sci.">
        <title>Complete genome sequence of Ferroglobus placidus AEDII12DO.</title>
        <authorList>
            <person name="Anderson I."/>
            <person name="Risso C."/>
            <person name="Holmes D."/>
            <person name="Lucas S."/>
            <person name="Copeland A."/>
            <person name="Lapidus A."/>
            <person name="Cheng J.F."/>
            <person name="Bruce D."/>
            <person name="Goodwin L."/>
            <person name="Pitluck S."/>
            <person name="Saunders E."/>
            <person name="Brettin T."/>
            <person name="Detter J.C."/>
            <person name="Han C."/>
            <person name="Tapia R."/>
            <person name="Larimer F."/>
            <person name="Land M."/>
            <person name="Hauser L."/>
            <person name="Woyke T."/>
            <person name="Lovley D."/>
            <person name="Kyrpides N."/>
            <person name="Ivanova N."/>
        </authorList>
    </citation>
    <scope>NUCLEOTIDE SEQUENCE [LARGE SCALE GENOMIC DNA]</scope>
    <source>
        <strain evidence="2">DSM 10642 / AEDII12DO</strain>
    </source>
</reference>
<accession>D3RWI1</accession>
<dbReference type="OrthoDB" id="51664at2157"/>
<gene>
    <name evidence="1" type="ordered locus">Ferp_0673</name>
</gene>
<name>D3RWI1_FERPA</name>
<dbReference type="EMBL" id="CP001899">
    <property type="protein sequence ID" value="ADC64844.1"/>
    <property type="molecule type" value="Genomic_DNA"/>
</dbReference>
<sequence length="242" mass="26393">MMKRTLTLILVIFSFSIYILPSTVSLFPGEHLWYDLEQSGTGVPCVKCHADIYDELNNSAYHKIWGDPNKADSQDCYTCHTINQSITYADADIGVTGKEAHAASTINCGYCHFNSSIASAMGTIVAGGFGKSDLTGDTGEVEAHREFLESAMLDDPVYGSNLLEKENEACIACHSAVPVKIHFAHREKLSFRAEKNSKGLWNHPSFGSSGYVNTTVWGNAMGSGGFYNNSTTKKAWGDATWP</sequence>
<dbReference type="eggNOG" id="arCOG10904">
    <property type="taxonomic scope" value="Archaea"/>
</dbReference>
<dbReference type="STRING" id="589924.Ferp_0673"/>
<dbReference type="Gene3D" id="1.10.1130.10">
    <property type="entry name" value="Flavocytochrome C3, Chain A"/>
    <property type="match status" value="1"/>
</dbReference>
<dbReference type="RefSeq" id="WP_012965188.1">
    <property type="nucleotide sequence ID" value="NC_013849.1"/>
</dbReference>
<keyword evidence="2" id="KW-1185">Reference proteome</keyword>
<dbReference type="InterPro" id="IPR036280">
    <property type="entry name" value="Multihaem_cyt_sf"/>
</dbReference>
<protein>
    <submittedName>
        <fullName evidence="1">Uncharacterized protein</fullName>
    </submittedName>
</protein>
<evidence type="ECO:0000313" key="1">
    <source>
        <dbReference type="EMBL" id="ADC64844.1"/>
    </source>
</evidence>
<dbReference type="Proteomes" id="UP000002613">
    <property type="component" value="Chromosome"/>
</dbReference>
<dbReference type="KEGG" id="fpl:Ferp_0673"/>
<organism evidence="1 2">
    <name type="scientific">Ferroglobus placidus (strain DSM 10642 / AEDII12DO)</name>
    <dbReference type="NCBI Taxonomy" id="589924"/>
    <lineage>
        <taxon>Archaea</taxon>
        <taxon>Methanobacteriati</taxon>
        <taxon>Methanobacteriota</taxon>
        <taxon>Archaeoglobi</taxon>
        <taxon>Archaeoglobales</taxon>
        <taxon>Archaeoglobaceae</taxon>
        <taxon>Ferroglobus</taxon>
    </lineage>
</organism>
<dbReference type="SUPFAM" id="SSF48695">
    <property type="entry name" value="Multiheme cytochromes"/>
    <property type="match status" value="1"/>
</dbReference>
<dbReference type="PaxDb" id="589924-Ferp_0673"/>
<dbReference type="AlphaFoldDB" id="D3RWI1"/>
<evidence type="ECO:0000313" key="2">
    <source>
        <dbReference type="Proteomes" id="UP000002613"/>
    </source>
</evidence>
<reference evidence="2" key="1">
    <citation type="submission" date="2010-02" db="EMBL/GenBank/DDBJ databases">
        <title>Complete sequence of Ferroglobus placidus DSM 10642.</title>
        <authorList>
            <consortium name="US DOE Joint Genome Institute"/>
            <person name="Lucas S."/>
            <person name="Copeland A."/>
            <person name="Lapidus A."/>
            <person name="Cheng J.-F."/>
            <person name="Bruce D."/>
            <person name="Goodwin L."/>
            <person name="Pitluck S."/>
            <person name="Saunders E."/>
            <person name="Brettin T."/>
            <person name="Detter J.C."/>
            <person name="Han C."/>
            <person name="Tapia R."/>
            <person name="Larimer F."/>
            <person name="Land M."/>
            <person name="Hauser L."/>
            <person name="Kyrpides N."/>
            <person name="Ivanova N."/>
            <person name="Holmes D."/>
            <person name="Lovley D."/>
            <person name="Kyrpides N."/>
            <person name="Anderson I.J."/>
            <person name="Woyke T."/>
        </authorList>
    </citation>
    <scope>NUCLEOTIDE SEQUENCE [LARGE SCALE GENOMIC DNA]</scope>
    <source>
        <strain evidence="2">DSM 10642 / AEDII12DO</strain>
    </source>
</reference>
<proteinExistence type="predicted"/>